<dbReference type="Pfam" id="PF00210">
    <property type="entry name" value="Ferritin"/>
    <property type="match status" value="1"/>
</dbReference>
<dbReference type="InterPro" id="IPR002177">
    <property type="entry name" value="DPS_DNA-bd"/>
</dbReference>
<dbReference type="GO" id="GO:0016722">
    <property type="term" value="F:oxidoreductase activity, acting on metal ions"/>
    <property type="evidence" value="ECO:0007669"/>
    <property type="project" value="InterPro"/>
</dbReference>
<name>E0RPW7_WINT6</name>
<protein>
    <submittedName>
        <fullName evidence="4">DNA protection during starvation protein</fullName>
        <ecNumber evidence="4">1.16.-.-</ecNumber>
    </submittedName>
</protein>
<evidence type="ECO:0000313" key="4">
    <source>
        <dbReference type="EMBL" id="ADN02820.1"/>
    </source>
</evidence>
<dbReference type="PRINTS" id="PR01346">
    <property type="entry name" value="HELNAPAPROT"/>
</dbReference>
<feature type="domain" description="Ferritin/DPS" evidence="3">
    <location>
        <begin position="13"/>
        <end position="147"/>
    </location>
</feature>
<dbReference type="Proteomes" id="UP000001296">
    <property type="component" value="Chromosome"/>
</dbReference>
<dbReference type="Gene3D" id="1.20.1260.10">
    <property type="match status" value="1"/>
</dbReference>
<keyword evidence="4" id="KW-0560">Oxidoreductase</keyword>
<dbReference type="EC" id="1.16.-.-" evidence="4"/>
<dbReference type="InterPro" id="IPR012347">
    <property type="entry name" value="Ferritin-like"/>
</dbReference>
<sequence length="150" mass="17104">MATVSYPETARFLNEYLADLSVLYQKLRSFHWNVEGPVFFTLHAKTEEYYDEVAEEIDEVAERILMIGSRPVSTLKEYLERASLKEAPAKAYRAEEIVGHLVQDFSTLVEALHRGIAVAEKEGDPGTVDLLTGSLQRYEKELWMLKSFSA</sequence>
<dbReference type="InterPro" id="IPR009078">
    <property type="entry name" value="Ferritin-like_SF"/>
</dbReference>
<evidence type="ECO:0000256" key="1">
    <source>
        <dbReference type="ARBA" id="ARBA00009497"/>
    </source>
</evidence>
<dbReference type="eggNOG" id="COG0783">
    <property type="taxonomic scope" value="Bacteria"/>
</dbReference>
<dbReference type="KEGG" id="sta:STHERM_c18850"/>
<comment type="similarity">
    <text evidence="1 2">Belongs to the Dps family.</text>
</comment>
<evidence type="ECO:0000313" key="5">
    <source>
        <dbReference type="Proteomes" id="UP000001296"/>
    </source>
</evidence>
<dbReference type="HOGENOM" id="CLU_098183_2_2_12"/>
<evidence type="ECO:0000256" key="2">
    <source>
        <dbReference type="RuleBase" id="RU003875"/>
    </source>
</evidence>
<reference key="1">
    <citation type="submission" date="2009-08" db="EMBL/GenBank/DDBJ databases">
        <title>The genome sequence of Spirochaeta thermophila DSM6192.</title>
        <authorList>
            <person name="Angelov A."/>
            <person name="Mientus M."/>
            <person name="Wittenberg S."/>
            <person name="Lehmann R."/>
            <person name="Liesegang H."/>
            <person name="Daniel R."/>
            <person name="Liebl W."/>
        </authorList>
    </citation>
    <scope>NUCLEOTIDE SEQUENCE</scope>
    <source>
        <strain>DSM 6192</strain>
    </source>
</reference>
<dbReference type="SUPFAM" id="SSF47240">
    <property type="entry name" value="Ferritin-like"/>
    <property type="match status" value="1"/>
</dbReference>
<dbReference type="InterPro" id="IPR008331">
    <property type="entry name" value="Ferritin_DPS_dom"/>
</dbReference>
<gene>
    <name evidence="4" type="ordered locus">STHERM_c18850</name>
</gene>
<organism evidence="4 5">
    <name type="scientific">Winmispira thermophila (strain ATCC 49972 / DSM 6192 / RI 19.B1)</name>
    <name type="common">Spirochaeta thermophila</name>
    <dbReference type="NCBI Taxonomy" id="665571"/>
    <lineage>
        <taxon>Bacteria</taxon>
        <taxon>Pseudomonadati</taxon>
        <taxon>Spirochaetota</taxon>
        <taxon>Spirochaetia</taxon>
        <taxon>Winmispirales</taxon>
        <taxon>Winmispiraceae</taxon>
        <taxon>Winmispira</taxon>
    </lineage>
</organism>
<dbReference type="PaxDb" id="665571-STHERM_c18850"/>
<dbReference type="AlphaFoldDB" id="E0RPW7"/>
<proteinExistence type="inferred from homology"/>
<dbReference type="PIRSF" id="PIRSF005900">
    <property type="entry name" value="Dps"/>
    <property type="match status" value="1"/>
</dbReference>
<dbReference type="PROSITE" id="PS00818">
    <property type="entry name" value="DPS_1"/>
    <property type="match status" value="1"/>
</dbReference>
<dbReference type="PANTHER" id="PTHR42932:SF1">
    <property type="entry name" value="GENERAL STRESS PROTEIN 20U"/>
    <property type="match status" value="1"/>
</dbReference>
<reference evidence="4 5" key="2">
    <citation type="journal article" date="2010" name="J. Bacteriol.">
        <title>Genome sequence of the polysaccharide-degrading, thermophilic anaerobe Spirochaeta thermophila DSM 6192.</title>
        <authorList>
            <person name="Angelov A."/>
            <person name="Liebl S."/>
            <person name="Ballschmiter M."/>
            <person name="Bomeke M."/>
            <person name="Lehmann R."/>
            <person name="Liesegang H."/>
            <person name="Daniel R."/>
            <person name="Liebl W."/>
        </authorList>
    </citation>
    <scope>NUCLEOTIDE SEQUENCE [LARGE SCALE GENOMIC DNA]</scope>
    <source>
        <strain evidence="5">ATCC 49972 / DSM 6192 / RI 19.B1</strain>
    </source>
</reference>
<dbReference type="GO" id="GO:0008199">
    <property type="term" value="F:ferric iron binding"/>
    <property type="evidence" value="ECO:0007669"/>
    <property type="project" value="InterPro"/>
</dbReference>
<dbReference type="RefSeq" id="WP_013314659.1">
    <property type="nucleotide sequence ID" value="NC_014484.1"/>
</dbReference>
<accession>E0RPW7</accession>
<dbReference type="CDD" id="cd01043">
    <property type="entry name" value="DPS"/>
    <property type="match status" value="1"/>
</dbReference>
<dbReference type="InterPro" id="IPR023188">
    <property type="entry name" value="DPS_DNA-bd_CS"/>
</dbReference>
<dbReference type="EMBL" id="CP001698">
    <property type="protein sequence ID" value="ADN02820.1"/>
    <property type="molecule type" value="Genomic_DNA"/>
</dbReference>
<dbReference type="PANTHER" id="PTHR42932">
    <property type="entry name" value="GENERAL STRESS PROTEIN 20U"/>
    <property type="match status" value="1"/>
</dbReference>
<dbReference type="PROSITE" id="PS00819">
    <property type="entry name" value="DPS_2"/>
    <property type="match status" value="1"/>
</dbReference>
<evidence type="ECO:0000259" key="3">
    <source>
        <dbReference type="Pfam" id="PF00210"/>
    </source>
</evidence>